<name>A0A6C0CIU9_9ZZZZ</name>
<reference evidence="1" key="1">
    <citation type="journal article" date="2020" name="Nature">
        <title>Giant virus diversity and host interactions through global metagenomics.</title>
        <authorList>
            <person name="Schulz F."/>
            <person name="Roux S."/>
            <person name="Paez-Espino D."/>
            <person name="Jungbluth S."/>
            <person name="Walsh D.A."/>
            <person name="Denef V.J."/>
            <person name="McMahon K.D."/>
            <person name="Konstantinidis K.T."/>
            <person name="Eloe-Fadrosh E.A."/>
            <person name="Kyrpides N.C."/>
            <person name="Woyke T."/>
        </authorList>
    </citation>
    <scope>NUCLEOTIDE SEQUENCE</scope>
    <source>
        <strain evidence="1">GVMAG-M-3300021185-45</strain>
    </source>
</reference>
<evidence type="ECO:0000313" key="1">
    <source>
        <dbReference type="EMBL" id="QHT04097.1"/>
    </source>
</evidence>
<protein>
    <submittedName>
        <fullName evidence="1">Uncharacterized protein</fullName>
    </submittedName>
</protein>
<dbReference type="AlphaFoldDB" id="A0A6C0CIU9"/>
<proteinExistence type="predicted"/>
<organism evidence="1">
    <name type="scientific">viral metagenome</name>
    <dbReference type="NCBI Taxonomy" id="1070528"/>
    <lineage>
        <taxon>unclassified sequences</taxon>
        <taxon>metagenomes</taxon>
        <taxon>organismal metagenomes</taxon>
    </lineage>
</organism>
<sequence length="133" mass="16358">MIECVEENNLNYEIKENNNISNNNDVDSILNNENFFQNCEFQEQFQFFDEDNLMAQHVDYFENYTLKMLNHICNYYKISKTRLKKEQIIELIIQFENNPDNSVLVYERKRMWHYINELKNDSYFSKFVIFFNS</sequence>
<dbReference type="EMBL" id="MN739423">
    <property type="protein sequence ID" value="QHT04097.1"/>
    <property type="molecule type" value="Genomic_DNA"/>
</dbReference>
<accession>A0A6C0CIU9</accession>